<gene>
    <name evidence="2" type="ORF">BN1708_013742</name>
    <name evidence="3" type="ORF">BN1723_014771</name>
</gene>
<evidence type="ECO:0000313" key="3">
    <source>
        <dbReference type="EMBL" id="CRK33790.1"/>
    </source>
</evidence>
<feature type="signal peptide" evidence="1">
    <location>
        <begin position="1"/>
        <end position="18"/>
    </location>
</feature>
<dbReference type="EMBL" id="CVQI01026002">
    <property type="protein sequence ID" value="CRK33790.1"/>
    <property type="molecule type" value="Genomic_DNA"/>
</dbReference>
<evidence type="ECO:0000313" key="2">
    <source>
        <dbReference type="EMBL" id="CRK23623.1"/>
    </source>
</evidence>
<reference evidence="4 5" key="1">
    <citation type="submission" date="2015-05" db="EMBL/GenBank/DDBJ databases">
        <authorList>
            <person name="Fogelqvist Johan"/>
        </authorList>
    </citation>
    <scope>NUCLEOTIDE SEQUENCE [LARGE SCALE GENOMIC DNA]</scope>
    <source>
        <strain evidence="2">VL1</strain>
        <strain evidence="3">VL2</strain>
    </source>
</reference>
<dbReference type="Proteomes" id="UP000044602">
    <property type="component" value="Unassembled WGS sequence"/>
</dbReference>
<keyword evidence="4" id="KW-1185">Reference proteome</keyword>
<evidence type="ECO:0000313" key="5">
    <source>
        <dbReference type="Proteomes" id="UP000045706"/>
    </source>
</evidence>
<dbReference type="Proteomes" id="UP000045706">
    <property type="component" value="Unassembled WGS sequence"/>
</dbReference>
<evidence type="ECO:0000256" key="1">
    <source>
        <dbReference type="SAM" id="SignalP"/>
    </source>
</evidence>
<evidence type="ECO:0008006" key="6">
    <source>
        <dbReference type="Google" id="ProtNLM"/>
    </source>
</evidence>
<feature type="chain" id="PRO_5010419952" description="WSC domain-containing protein" evidence="1">
    <location>
        <begin position="19"/>
        <end position="138"/>
    </location>
</feature>
<sequence>MQIFSVTLLAALATTVATDWHLYFMDCGSAQGGGNGEGNHKIPPFKVAAQIETACEKGCDVTGKAGRNSFSTGNPCNCDEVLDYTWDEASGELHANNAGGRVAHCIQVESSVSSGSFGALDGINCAVLRDWNCYSSYC</sequence>
<organism evidence="2 4">
    <name type="scientific">Verticillium longisporum</name>
    <name type="common">Verticillium dahliae var. longisporum</name>
    <dbReference type="NCBI Taxonomy" id="100787"/>
    <lineage>
        <taxon>Eukaryota</taxon>
        <taxon>Fungi</taxon>
        <taxon>Dikarya</taxon>
        <taxon>Ascomycota</taxon>
        <taxon>Pezizomycotina</taxon>
        <taxon>Sordariomycetes</taxon>
        <taxon>Hypocreomycetidae</taxon>
        <taxon>Glomerellales</taxon>
        <taxon>Plectosphaerellaceae</taxon>
        <taxon>Verticillium</taxon>
    </lineage>
</organism>
<proteinExistence type="predicted"/>
<name>A0A0G4LNJ6_VERLO</name>
<evidence type="ECO:0000313" key="4">
    <source>
        <dbReference type="Proteomes" id="UP000044602"/>
    </source>
</evidence>
<dbReference type="AlphaFoldDB" id="A0A0G4LNJ6"/>
<keyword evidence="1" id="KW-0732">Signal</keyword>
<dbReference type="EMBL" id="CVQH01015891">
    <property type="protein sequence ID" value="CRK23623.1"/>
    <property type="molecule type" value="Genomic_DNA"/>
</dbReference>
<protein>
    <recommendedName>
        <fullName evidence="6">WSC domain-containing protein</fullName>
    </recommendedName>
</protein>
<accession>A0A0G4LNJ6</accession>